<dbReference type="AlphaFoldDB" id="A0A6G1IST4"/>
<accession>A0A6G1IST4</accession>
<reference evidence="2" key="1">
    <citation type="journal article" date="2020" name="Stud. Mycol.">
        <title>101 Dothideomycetes genomes: a test case for predicting lifestyles and emergence of pathogens.</title>
        <authorList>
            <person name="Haridas S."/>
            <person name="Albert R."/>
            <person name="Binder M."/>
            <person name="Bloem J."/>
            <person name="Labutti K."/>
            <person name="Salamov A."/>
            <person name="Andreopoulos B."/>
            <person name="Baker S."/>
            <person name="Barry K."/>
            <person name="Bills G."/>
            <person name="Bluhm B."/>
            <person name="Cannon C."/>
            <person name="Castanera R."/>
            <person name="Culley D."/>
            <person name="Daum C."/>
            <person name="Ezra D."/>
            <person name="Gonzalez J."/>
            <person name="Henrissat B."/>
            <person name="Kuo A."/>
            <person name="Liang C."/>
            <person name="Lipzen A."/>
            <person name="Lutzoni F."/>
            <person name="Magnuson J."/>
            <person name="Mondo S."/>
            <person name="Nolan M."/>
            <person name="Ohm R."/>
            <person name="Pangilinan J."/>
            <person name="Park H.-J."/>
            <person name="Ramirez L."/>
            <person name="Alfaro M."/>
            <person name="Sun H."/>
            <person name="Tritt A."/>
            <person name="Yoshinaga Y."/>
            <person name="Zwiers L.-H."/>
            <person name="Turgeon B."/>
            <person name="Goodwin S."/>
            <person name="Spatafora J."/>
            <person name="Crous P."/>
            <person name="Grigoriev I."/>
        </authorList>
    </citation>
    <scope>NUCLEOTIDE SEQUENCE</scope>
    <source>
        <strain evidence="2">CBS 122367</strain>
    </source>
</reference>
<gene>
    <name evidence="2" type="ORF">K458DRAFT_392229</name>
</gene>
<evidence type="ECO:0000313" key="2">
    <source>
        <dbReference type="EMBL" id="KAF2681001.1"/>
    </source>
</evidence>
<keyword evidence="1" id="KW-1133">Transmembrane helix</keyword>
<protein>
    <submittedName>
        <fullName evidence="2">Uncharacterized protein</fullName>
    </submittedName>
</protein>
<proteinExistence type="predicted"/>
<sequence length="215" mass="24540">MAYLENVTHKASLQYATALDDYRSAQPLYVASITLLAIDTVFIALFYVSHYCNRSTVEWRLLLCMPLAYLFNMILNIIVKYPQAFLPYTIKYTNMTCSTAVLVRYHRYTGPKAPVLDLATIIHGTKLLKAAEYIYVGAVISIVTCILRLRAVFSDHKDFSLNSALWTILEPFVYFIAAVLSAMSHLKRRWWNKTGVATHIESSLNRSRSIKGTKR</sequence>
<evidence type="ECO:0000313" key="3">
    <source>
        <dbReference type="Proteomes" id="UP000799291"/>
    </source>
</evidence>
<feature type="transmembrane region" description="Helical" evidence="1">
    <location>
        <begin position="85"/>
        <end position="103"/>
    </location>
</feature>
<organism evidence="2 3">
    <name type="scientific">Lentithecium fluviatile CBS 122367</name>
    <dbReference type="NCBI Taxonomy" id="1168545"/>
    <lineage>
        <taxon>Eukaryota</taxon>
        <taxon>Fungi</taxon>
        <taxon>Dikarya</taxon>
        <taxon>Ascomycota</taxon>
        <taxon>Pezizomycotina</taxon>
        <taxon>Dothideomycetes</taxon>
        <taxon>Pleosporomycetidae</taxon>
        <taxon>Pleosporales</taxon>
        <taxon>Massarineae</taxon>
        <taxon>Lentitheciaceae</taxon>
        <taxon>Lentithecium</taxon>
    </lineage>
</organism>
<feature type="transmembrane region" description="Helical" evidence="1">
    <location>
        <begin position="163"/>
        <end position="183"/>
    </location>
</feature>
<keyword evidence="1" id="KW-0812">Transmembrane</keyword>
<keyword evidence="1" id="KW-0472">Membrane</keyword>
<feature type="transmembrane region" description="Helical" evidence="1">
    <location>
        <begin position="28"/>
        <end position="49"/>
    </location>
</feature>
<dbReference type="EMBL" id="MU005593">
    <property type="protein sequence ID" value="KAF2681001.1"/>
    <property type="molecule type" value="Genomic_DNA"/>
</dbReference>
<name>A0A6G1IST4_9PLEO</name>
<feature type="transmembrane region" description="Helical" evidence="1">
    <location>
        <begin position="61"/>
        <end position="79"/>
    </location>
</feature>
<feature type="transmembrane region" description="Helical" evidence="1">
    <location>
        <begin position="133"/>
        <end position="151"/>
    </location>
</feature>
<evidence type="ECO:0000256" key="1">
    <source>
        <dbReference type="SAM" id="Phobius"/>
    </source>
</evidence>
<dbReference type="Proteomes" id="UP000799291">
    <property type="component" value="Unassembled WGS sequence"/>
</dbReference>
<keyword evidence="3" id="KW-1185">Reference proteome</keyword>